<feature type="compositionally biased region" description="Polar residues" evidence="10">
    <location>
        <begin position="400"/>
        <end position="411"/>
    </location>
</feature>
<feature type="domain" description="SANT" evidence="12">
    <location>
        <begin position="9"/>
        <end position="60"/>
    </location>
</feature>
<feature type="compositionally biased region" description="Low complexity" evidence="10">
    <location>
        <begin position="256"/>
        <end position="265"/>
    </location>
</feature>
<feature type="compositionally biased region" description="Basic and acidic residues" evidence="10">
    <location>
        <begin position="693"/>
        <end position="705"/>
    </location>
</feature>
<feature type="compositionally biased region" description="Pro residues" evidence="10">
    <location>
        <begin position="762"/>
        <end position="771"/>
    </location>
</feature>
<keyword evidence="2" id="KW-0479">Metal-binding</keyword>
<evidence type="ECO:0000256" key="10">
    <source>
        <dbReference type="SAM" id="MobiDB-lite"/>
    </source>
</evidence>
<evidence type="ECO:0000256" key="7">
    <source>
        <dbReference type="ARBA" id="ARBA00023125"/>
    </source>
</evidence>
<keyword evidence="4" id="KW-0862">Zinc</keyword>
<dbReference type="AlphaFoldDB" id="A0A0G4HVQ9"/>
<gene>
    <name evidence="14" type="ORF">Cvel_1402</name>
</gene>
<keyword evidence="5" id="KW-0805">Transcription regulation</keyword>
<keyword evidence="7" id="KW-0238">DNA-binding</keyword>
<evidence type="ECO:0000256" key="3">
    <source>
        <dbReference type="ARBA" id="ARBA00022801"/>
    </source>
</evidence>
<name>A0A0G4HVQ9_9ALVE</name>
<feature type="region of interest" description="Disordered" evidence="10">
    <location>
        <begin position="669"/>
        <end position="715"/>
    </location>
</feature>
<dbReference type="GO" id="GO:0008237">
    <property type="term" value="F:metallopeptidase activity"/>
    <property type="evidence" value="ECO:0007669"/>
    <property type="project" value="UniProtKB-KW"/>
</dbReference>
<feature type="region of interest" description="Disordered" evidence="10">
    <location>
        <begin position="400"/>
        <end position="492"/>
    </location>
</feature>
<feature type="compositionally biased region" description="Polar residues" evidence="10">
    <location>
        <begin position="163"/>
        <end position="178"/>
    </location>
</feature>
<feature type="compositionally biased region" description="Low complexity" evidence="10">
    <location>
        <begin position="219"/>
        <end position="228"/>
    </location>
</feature>
<keyword evidence="6" id="KW-0482">Metalloprotease</keyword>
<feature type="region of interest" description="Disordered" evidence="10">
    <location>
        <begin position="345"/>
        <end position="379"/>
    </location>
</feature>
<feature type="compositionally biased region" description="Basic and acidic residues" evidence="10">
    <location>
        <begin position="414"/>
        <end position="425"/>
    </location>
</feature>
<feature type="compositionally biased region" description="Low complexity" evidence="10">
    <location>
        <begin position="1026"/>
        <end position="1045"/>
    </location>
</feature>
<feature type="compositionally biased region" description="Polar residues" evidence="10">
    <location>
        <begin position="516"/>
        <end position="526"/>
    </location>
</feature>
<dbReference type="InterPro" id="IPR017884">
    <property type="entry name" value="SANT_dom"/>
</dbReference>
<dbReference type="InterPro" id="IPR006447">
    <property type="entry name" value="Myb_dom_plants"/>
</dbReference>
<keyword evidence="9" id="KW-0539">Nucleus</keyword>
<evidence type="ECO:0000256" key="5">
    <source>
        <dbReference type="ARBA" id="ARBA00023015"/>
    </source>
</evidence>
<accession>A0A0G4HVQ9</accession>
<dbReference type="PANTHER" id="PTHR44042">
    <property type="entry name" value="DUPLICATED HOMEODOMAIN-LIKE SUPERFAMILY PROTEIN-RELATED"/>
    <property type="match status" value="1"/>
</dbReference>
<feature type="compositionally biased region" description="Basic and acidic residues" evidence="10">
    <location>
        <begin position="277"/>
        <end position="300"/>
    </location>
</feature>
<evidence type="ECO:0000256" key="9">
    <source>
        <dbReference type="ARBA" id="ARBA00023242"/>
    </source>
</evidence>
<feature type="compositionally biased region" description="Pro residues" evidence="10">
    <location>
        <begin position="533"/>
        <end position="543"/>
    </location>
</feature>
<evidence type="ECO:0000313" key="14">
    <source>
        <dbReference type="EMBL" id="CEM48510.1"/>
    </source>
</evidence>
<dbReference type="SMART" id="SM00717">
    <property type="entry name" value="SANT"/>
    <property type="match status" value="1"/>
</dbReference>
<dbReference type="GO" id="GO:0006508">
    <property type="term" value="P:proteolysis"/>
    <property type="evidence" value="ECO:0007669"/>
    <property type="project" value="UniProtKB-KW"/>
</dbReference>
<dbReference type="CDD" id="cd00167">
    <property type="entry name" value="SANT"/>
    <property type="match status" value="1"/>
</dbReference>
<dbReference type="InterPro" id="IPR017930">
    <property type="entry name" value="Myb_dom"/>
</dbReference>
<evidence type="ECO:0000256" key="8">
    <source>
        <dbReference type="ARBA" id="ARBA00023163"/>
    </source>
</evidence>
<evidence type="ECO:0000256" key="1">
    <source>
        <dbReference type="ARBA" id="ARBA00022670"/>
    </source>
</evidence>
<dbReference type="PROSITE" id="PS50090">
    <property type="entry name" value="MYB_LIKE"/>
    <property type="match status" value="1"/>
</dbReference>
<feature type="region of interest" description="Disordered" evidence="10">
    <location>
        <begin position="510"/>
        <end position="645"/>
    </location>
</feature>
<keyword evidence="8" id="KW-0804">Transcription</keyword>
<feature type="region of interest" description="Disordered" evidence="10">
    <location>
        <begin position="747"/>
        <end position="796"/>
    </location>
</feature>
<protein>
    <submittedName>
        <fullName evidence="14">Uncharacterized protein</fullName>
    </submittedName>
</protein>
<dbReference type="GO" id="GO:0003677">
    <property type="term" value="F:DNA binding"/>
    <property type="evidence" value="ECO:0007669"/>
    <property type="project" value="UniProtKB-KW"/>
</dbReference>
<feature type="compositionally biased region" description="Polar residues" evidence="10">
    <location>
        <begin position="479"/>
        <end position="490"/>
    </location>
</feature>
<evidence type="ECO:0000259" key="13">
    <source>
        <dbReference type="PROSITE" id="PS51294"/>
    </source>
</evidence>
<feature type="compositionally biased region" description="Acidic residues" evidence="10">
    <location>
        <begin position="426"/>
        <end position="440"/>
    </location>
</feature>
<evidence type="ECO:0000259" key="11">
    <source>
        <dbReference type="PROSITE" id="PS50090"/>
    </source>
</evidence>
<keyword evidence="3" id="KW-0378">Hydrolase</keyword>
<feature type="region of interest" description="Disordered" evidence="10">
    <location>
        <begin position="95"/>
        <end position="332"/>
    </location>
</feature>
<feature type="region of interest" description="Disordered" evidence="10">
    <location>
        <begin position="1015"/>
        <end position="1045"/>
    </location>
</feature>
<evidence type="ECO:0000259" key="12">
    <source>
        <dbReference type="PROSITE" id="PS51293"/>
    </source>
</evidence>
<evidence type="ECO:0000256" key="6">
    <source>
        <dbReference type="ARBA" id="ARBA00023049"/>
    </source>
</evidence>
<sequence>MGKDDKDSGSSGRWTPEEHELFVQAMAKYGKDWSSIQKIVTTRTSTQLRSHAQKYFRSLRRGSVMSVDNELGKEHVKKVLRTLPRMLEKYQASFSEARRERELLGPDEEFESLSREGGELQWDDEGEEELPLLSRRSQGKGRAVTHSSQHSQQKSKRIDSKKTAPTKSLKPHTSSSRCFPSRKLEGGDAGGEEGGHRGSTLEAAAEGVTPFGVLLTGGSSSASASAAAQKSGSTRWDNSRKSKSSAQRQADLSMYHQQHTQQQQQRPLTVQSGRGKRQADDPTRRETRSTASRRKQDQEGGHCQADPGSFPVGRRERSQGWVSCWGQGEQQRADCGVYVRVKTEEDDVGRGGKGQSFEGITPMEMLPSESHPTKVSGEGAMDTAEECEFGLPLSHTERFASNQSLSVSASFPSVKEKPEEKKKEREEEESSDDYDDEAQENETGPDGTEDETEVPPLKRCKMEGGQGTQEGDEGKGGVQTAQQQQMSFGTEPSFAEAFRARCAMNRSWAIFPFSTAPRTTPSSSGESIARYPQAPPRPTPASSPAPTSRRRAAAKNPAAPPKRKAAKTKASKDQSMSSNNKSPSSDCIVLPPLPESALPFAIPWQTATGSGGTASTRRWKPEDRAAAGGGSLGADSSSTNRVLPGGPLEPRVFAALRNSESVIPLPHIAIGKREEPPSQLPSLPSLPPPSSRPVREEVEEEEKKPSVHFHAPPASHDTMQAVSTAAYGGPSVSSSFLRVPTAMGDAPWVGPAAARGRGTSRSPPPPAPSQPPLSRSPSPSAHALHLRPPVGLLSGDLHQHHAGVGIGGFHPLSPQAGDASVHGGGNFALHSVHMPASPMNPASCSGPFSFSASPSSPPSALNECLSVSLNCGFDGPELMLPGAAAGVGHSVSVSISPAPPVHNANAGVRMQLPLTPCGGFSTHPQGGLSLAVGAGGSEGQHGLRSFPPSPAPACVMPVSPGGSHLMGGNSQCMHGGERPYGGGPHPGASAQSSAAPTPFSFLSPHTSPLRVFCRGLGGEGEESDPSGTASTHWTGASTGSGSGSACTSVARSVSLLPQQTLPEGEWKDEGAAAKERQVGGAFMTGGAEDEEWGEYGGGYGEAVAVYGQQGWASGGSSGVGPLVPLFPASFHTGGESHPAAAAAAVHAAGGHGGEVCL</sequence>
<reference evidence="14" key="1">
    <citation type="submission" date="2014-11" db="EMBL/GenBank/DDBJ databases">
        <authorList>
            <person name="Otto D Thomas"/>
            <person name="Naeem Raeece"/>
        </authorList>
    </citation>
    <scope>NUCLEOTIDE SEQUENCE</scope>
</reference>
<keyword evidence="1" id="KW-0645">Protease</keyword>
<dbReference type="Pfam" id="PF00249">
    <property type="entry name" value="Myb_DNA-binding"/>
    <property type="match status" value="1"/>
</dbReference>
<evidence type="ECO:0000256" key="2">
    <source>
        <dbReference type="ARBA" id="ARBA00022723"/>
    </source>
</evidence>
<dbReference type="NCBIfam" id="TIGR01557">
    <property type="entry name" value="myb_SHAQKYF"/>
    <property type="match status" value="1"/>
</dbReference>
<feature type="compositionally biased region" description="Low complexity" evidence="10">
    <location>
        <begin position="575"/>
        <end position="585"/>
    </location>
</feature>
<dbReference type="InterPro" id="IPR001005">
    <property type="entry name" value="SANT/Myb"/>
</dbReference>
<feature type="domain" description="Myb-like" evidence="11">
    <location>
        <begin position="6"/>
        <end position="56"/>
    </location>
</feature>
<dbReference type="GO" id="GO:0046872">
    <property type="term" value="F:metal ion binding"/>
    <property type="evidence" value="ECO:0007669"/>
    <property type="project" value="UniProtKB-KW"/>
</dbReference>
<dbReference type="FunFam" id="1.10.10.60:FF:000151">
    <property type="entry name" value="histone H2A deubiquitinase MYSM1 isoform X2"/>
    <property type="match status" value="1"/>
</dbReference>
<evidence type="ECO:0000256" key="4">
    <source>
        <dbReference type="ARBA" id="ARBA00022833"/>
    </source>
</evidence>
<dbReference type="VEuPathDB" id="CryptoDB:Cvel_1402"/>
<dbReference type="PROSITE" id="PS51294">
    <property type="entry name" value="HTH_MYB"/>
    <property type="match status" value="1"/>
</dbReference>
<feature type="compositionally biased region" description="Low complexity" evidence="10">
    <location>
        <begin position="772"/>
        <end position="781"/>
    </location>
</feature>
<feature type="compositionally biased region" description="Acidic residues" evidence="10">
    <location>
        <begin position="121"/>
        <end position="130"/>
    </location>
</feature>
<dbReference type="EMBL" id="CDMZ01004059">
    <property type="protein sequence ID" value="CEM48510.1"/>
    <property type="molecule type" value="Genomic_DNA"/>
</dbReference>
<organism evidence="14">
    <name type="scientific">Chromera velia CCMP2878</name>
    <dbReference type="NCBI Taxonomy" id="1169474"/>
    <lineage>
        <taxon>Eukaryota</taxon>
        <taxon>Sar</taxon>
        <taxon>Alveolata</taxon>
        <taxon>Colpodellida</taxon>
        <taxon>Chromeraceae</taxon>
        <taxon>Chromera</taxon>
    </lineage>
</organism>
<dbReference type="SUPFAM" id="SSF46689">
    <property type="entry name" value="Homeodomain-like"/>
    <property type="match status" value="1"/>
</dbReference>
<dbReference type="InterPro" id="IPR009057">
    <property type="entry name" value="Homeodomain-like_sf"/>
</dbReference>
<dbReference type="PROSITE" id="PS51293">
    <property type="entry name" value="SANT"/>
    <property type="match status" value="1"/>
</dbReference>
<feature type="domain" description="HTH myb-type" evidence="13">
    <location>
        <begin position="12"/>
        <end position="60"/>
    </location>
</feature>
<dbReference type="Gene3D" id="1.10.10.60">
    <property type="entry name" value="Homeodomain-like"/>
    <property type="match status" value="1"/>
</dbReference>
<feature type="region of interest" description="Disordered" evidence="10">
    <location>
        <begin position="969"/>
        <end position="997"/>
    </location>
</feature>
<proteinExistence type="predicted"/>